<reference evidence="3 4" key="1">
    <citation type="submission" date="2016-09" db="EMBL/GenBank/DDBJ databases">
        <authorList>
            <person name="Capua I."/>
            <person name="De Benedictis P."/>
            <person name="Joannis T."/>
            <person name="Lombin L.H."/>
            <person name="Cattoli G."/>
        </authorList>
    </citation>
    <scope>NUCLEOTIDE SEQUENCE [LARGE SCALE GENOMIC DNA]</scope>
    <source>
        <strain evidence="3 4">ISLP-3</strain>
    </source>
</reference>
<dbReference type="SUPFAM" id="SSF52172">
    <property type="entry name" value="CheY-like"/>
    <property type="match status" value="1"/>
</dbReference>
<feature type="modified residue" description="4-aspartylphosphate" evidence="1">
    <location>
        <position position="67"/>
    </location>
</feature>
<dbReference type="PANTHER" id="PTHR44520:SF2">
    <property type="entry name" value="RESPONSE REGULATOR RCP1"/>
    <property type="match status" value="1"/>
</dbReference>
<dbReference type="InterPro" id="IPR001789">
    <property type="entry name" value="Sig_transdc_resp-reg_receiver"/>
</dbReference>
<name>A0A1G6NWH0_9MICO</name>
<dbReference type="PROSITE" id="PS50110">
    <property type="entry name" value="RESPONSE_REGULATORY"/>
    <property type="match status" value="1"/>
</dbReference>
<dbReference type="InterPro" id="IPR011006">
    <property type="entry name" value="CheY-like_superfamily"/>
</dbReference>
<accession>A0A1G6NWH0</accession>
<proteinExistence type="predicted"/>
<keyword evidence="4" id="KW-1185">Reference proteome</keyword>
<dbReference type="OrthoDB" id="9793549at2"/>
<sequence>MPDATNVIEVLLVEDDPGDVLMTREAFEHNKVVNRLSVVSDGVSAMDYLRKRGEFADAVTPDLILLDLNLPRMDGREVLAELKADPELRKIPVVVLTTSEAEEDVVRSYSLYANAFVTKPVDFDRFIEVVRQIDDFFVTVVRLPNR</sequence>
<evidence type="ECO:0000256" key="1">
    <source>
        <dbReference type="PROSITE-ProRule" id="PRU00169"/>
    </source>
</evidence>
<keyword evidence="1" id="KW-0597">Phosphoprotein</keyword>
<dbReference type="RefSeq" id="WP_093183174.1">
    <property type="nucleotide sequence ID" value="NZ_FMYH01000003.1"/>
</dbReference>
<dbReference type="PANTHER" id="PTHR44520">
    <property type="entry name" value="RESPONSE REGULATOR RCP1-RELATED"/>
    <property type="match status" value="1"/>
</dbReference>
<organism evidence="3 4">
    <name type="scientific">Sanguibacter gelidistatuariae</name>
    <dbReference type="NCBI Taxonomy" id="1814289"/>
    <lineage>
        <taxon>Bacteria</taxon>
        <taxon>Bacillati</taxon>
        <taxon>Actinomycetota</taxon>
        <taxon>Actinomycetes</taxon>
        <taxon>Micrococcales</taxon>
        <taxon>Sanguibacteraceae</taxon>
        <taxon>Sanguibacter</taxon>
    </lineage>
</organism>
<feature type="domain" description="Response regulatory" evidence="2">
    <location>
        <begin position="9"/>
        <end position="134"/>
    </location>
</feature>
<dbReference type="STRING" id="1814289.SAMN05216410_2245"/>
<gene>
    <name evidence="3" type="ORF">SAMN05216410_2245</name>
</gene>
<evidence type="ECO:0000313" key="3">
    <source>
        <dbReference type="EMBL" id="SDC72098.1"/>
    </source>
</evidence>
<dbReference type="InterPro" id="IPR052893">
    <property type="entry name" value="TCS_response_regulator"/>
</dbReference>
<dbReference type="Gene3D" id="3.40.50.2300">
    <property type="match status" value="1"/>
</dbReference>
<dbReference type="EMBL" id="FMYH01000003">
    <property type="protein sequence ID" value="SDC72098.1"/>
    <property type="molecule type" value="Genomic_DNA"/>
</dbReference>
<dbReference type="Proteomes" id="UP000199039">
    <property type="component" value="Unassembled WGS sequence"/>
</dbReference>
<dbReference type="GO" id="GO:0000160">
    <property type="term" value="P:phosphorelay signal transduction system"/>
    <property type="evidence" value="ECO:0007669"/>
    <property type="project" value="InterPro"/>
</dbReference>
<dbReference type="Pfam" id="PF00072">
    <property type="entry name" value="Response_reg"/>
    <property type="match status" value="1"/>
</dbReference>
<evidence type="ECO:0000259" key="2">
    <source>
        <dbReference type="PROSITE" id="PS50110"/>
    </source>
</evidence>
<dbReference type="AlphaFoldDB" id="A0A1G6NWH0"/>
<evidence type="ECO:0000313" key="4">
    <source>
        <dbReference type="Proteomes" id="UP000199039"/>
    </source>
</evidence>
<dbReference type="CDD" id="cd17557">
    <property type="entry name" value="REC_Rcp-like"/>
    <property type="match status" value="1"/>
</dbReference>
<protein>
    <submittedName>
        <fullName evidence="3">Response regulator receiver domain-containing protein</fullName>
    </submittedName>
</protein>
<dbReference type="SMART" id="SM00448">
    <property type="entry name" value="REC"/>
    <property type="match status" value="1"/>
</dbReference>